<reference evidence="3 4" key="1">
    <citation type="journal article" date="2018" name="Nat. Ecol. Evol.">
        <title>Pezizomycetes genomes reveal the molecular basis of ectomycorrhizal truffle lifestyle.</title>
        <authorList>
            <person name="Murat C."/>
            <person name="Payen T."/>
            <person name="Noel B."/>
            <person name="Kuo A."/>
            <person name="Morin E."/>
            <person name="Chen J."/>
            <person name="Kohler A."/>
            <person name="Krizsan K."/>
            <person name="Balestrini R."/>
            <person name="Da Silva C."/>
            <person name="Montanini B."/>
            <person name="Hainaut M."/>
            <person name="Levati E."/>
            <person name="Barry K.W."/>
            <person name="Belfiori B."/>
            <person name="Cichocki N."/>
            <person name="Clum A."/>
            <person name="Dockter R.B."/>
            <person name="Fauchery L."/>
            <person name="Guy J."/>
            <person name="Iotti M."/>
            <person name="Le Tacon F."/>
            <person name="Lindquist E.A."/>
            <person name="Lipzen A."/>
            <person name="Malagnac F."/>
            <person name="Mello A."/>
            <person name="Molinier V."/>
            <person name="Miyauchi S."/>
            <person name="Poulain J."/>
            <person name="Riccioni C."/>
            <person name="Rubini A."/>
            <person name="Sitrit Y."/>
            <person name="Splivallo R."/>
            <person name="Traeger S."/>
            <person name="Wang M."/>
            <person name="Zifcakova L."/>
            <person name="Wipf D."/>
            <person name="Zambonelli A."/>
            <person name="Paolocci F."/>
            <person name="Nowrousian M."/>
            <person name="Ottonello S."/>
            <person name="Baldrian P."/>
            <person name="Spatafora J.W."/>
            <person name="Henrissat B."/>
            <person name="Nagy L.G."/>
            <person name="Aury J.M."/>
            <person name="Wincker P."/>
            <person name="Grigoriev I.V."/>
            <person name="Bonfante P."/>
            <person name="Martin F.M."/>
        </authorList>
    </citation>
    <scope>NUCLEOTIDE SEQUENCE [LARGE SCALE GENOMIC DNA]</scope>
    <source>
        <strain evidence="3 4">RN42</strain>
    </source>
</reference>
<dbReference type="GO" id="GO:0098636">
    <property type="term" value="C:protein complex involved in cell adhesion"/>
    <property type="evidence" value="ECO:0007669"/>
    <property type="project" value="TreeGrafter"/>
</dbReference>
<dbReference type="GO" id="GO:0098609">
    <property type="term" value="P:cell-cell adhesion"/>
    <property type="evidence" value="ECO:0007669"/>
    <property type="project" value="TreeGrafter"/>
</dbReference>
<accession>A0A3N4HUG5</accession>
<dbReference type="InterPro" id="IPR037221">
    <property type="entry name" value="H-type_lectin_dom_sf"/>
</dbReference>
<dbReference type="PANTHER" id="PTHR46938">
    <property type="entry name" value="DISCOIDIN-1 SUBUNIT A-RELATED-RELATED"/>
    <property type="match status" value="1"/>
</dbReference>
<proteinExistence type="predicted"/>
<dbReference type="GO" id="GO:0009986">
    <property type="term" value="C:cell surface"/>
    <property type="evidence" value="ECO:0007669"/>
    <property type="project" value="TreeGrafter"/>
</dbReference>
<dbReference type="Pfam" id="PF09458">
    <property type="entry name" value="H_lectin"/>
    <property type="match status" value="2"/>
</dbReference>
<organism evidence="3 4">
    <name type="scientific">Ascobolus immersus RN42</name>
    <dbReference type="NCBI Taxonomy" id="1160509"/>
    <lineage>
        <taxon>Eukaryota</taxon>
        <taxon>Fungi</taxon>
        <taxon>Dikarya</taxon>
        <taxon>Ascomycota</taxon>
        <taxon>Pezizomycotina</taxon>
        <taxon>Pezizomycetes</taxon>
        <taxon>Pezizales</taxon>
        <taxon>Ascobolaceae</taxon>
        <taxon>Ascobolus</taxon>
    </lineage>
</organism>
<dbReference type="EMBL" id="ML119726">
    <property type="protein sequence ID" value="RPA77472.1"/>
    <property type="molecule type" value="Genomic_DNA"/>
</dbReference>
<dbReference type="GO" id="GO:0070492">
    <property type="term" value="F:oligosaccharide binding"/>
    <property type="evidence" value="ECO:0007669"/>
    <property type="project" value="TreeGrafter"/>
</dbReference>
<evidence type="ECO:0000313" key="3">
    <source>
        <dbReference type="EMBL" id="RPA77472.1"/>
    </source>
</evidence>
<name>A0A3N4HUG5_ASCIM</name>
<sequence>MSTYCNSGETTPTGMLTPSTVSEAGTETNFPDGFKICTHKEPETDEDILQRIAELRLKLSEPKKSLISPLPDVTKRHPAFGCLSFKPVSTVLRITPKVDIPYVTSREVSVSKPGVVVAIKGFSKPHTNPDLCVFVTPTNFRDSLFDLHFTGWTANELKHVDVDWLEVPKEHTKTGIWQHGEHEFDFATAAAPEFLISFIKFSRPFISPPNVVVWLSGIHTDGATNLRIECTMGDIKSEGFYAVARSWDTKLYSVKISWVAYDSNLKGVYSKKVSTTEFRTSAQPQHFNTQYTAFPPGQFTKAPKVMVGATYIYQAYDRDQNVKVFASDITHLGMNWNANSWGNTINHQMGLTYLAIED</sequence>
<protein>
    <recommendedName>
        <fullName evidence="2">H-type lectin domain-containing protein</fullName>
    </recommendedName>
</protein>
<feature type="domain" description="H-type lectin" evidence="2">
    <location>
        <begin position="294"/>
        <end position="356"/>
    </location>
</feature>
<evidence type="ECO:0000313" key="4">
    <source>
        <dbReference type="Proteomes" id="UP000275078"/>
    </source>
</evidence>
<evidence type="ECO:0000259" key="2">
    <source>
        <dbReference type="Pfam" id="PF09458"/>
    </source>
</evidence>
<dbReference type="InterPro" id="IPR019019">
    <property type="entry name" value="H-type_lectin_domain"/>
</dbReference>
<dbReference type="Proteomes" id="UP000275078">
    <property type="component" value="Unassembled WGS sequence"/>
</dbReference>
<gene>
    <name evidence="3" type="ORF">BJ508DRAFT_417077</name>
</gene>
<dbReference type="InterPro" id="IPR052487">
    <property type="entry name" value="Galactose-binding_lectin"/>
</dbReference>
<evidence type="ECO:0000256" key="1">
    <source>
        <dbReference type="SAM" id="MobiDB-lite"/>
    </source>
</evidence>
<dbReference type="Gene3D" id="2.60.40.2080">
    <property type="match status" value="2"/>
</dbReference>
<feature type="region of interest" description="Disordered" evidence="1">
    <location>
        <begin position="1"/>
        <end position="28"/>
    </location>
</feature>
<dbReference type="AlphaFoldDB" id="A0A3N4HUG5"/>
<dbReference type="GO" id="GO:0046871">
    <property type="term" value="F:N-acetylgalactosamine binding"/>
    <property type="evidence" value="ECO:0007669"/>
    <property type="project" value="TreeGrafter"/>
</dbReference>
<dbReference type="SUPFAM" id="SSF141086">
    <property type="entry name" value="Agglutinin HPA-like"/>
    <property type="match status" value="2"/>
</dbReference>
<keyword evidence="4" id="KW-1185">Reference proteome</keyword>
<dbReference type="GO" id="GO:0030247">
    <property type="term" value="F:polysaccharide binding"/>
    <property type="evidence" value="ECO:0007669"/>
    <property type="project" value="TreeGrafter"/>
</dbReference>
<feature type="domain" description="H-type lectin" evidence="2">
    <location>
        <begin position="199"/>
        <end position="261"/>
    </location>
</feature>
<dbReference type="OrthoDB" id="291007at2759"/>